<sequence>MPMKYYGIYLAYAPSLDLRHEGLGRYLAAFVKGASLREDVRFVLVCPSWSRQGIAELFASEGIPEEKLEIVSPAKKPLVLRVYEAYLERKKRNNKSRLVQWMNTKIAKFKTALSNHVEHRLVATQSVLDVLWLLVEGLAALAVIAIISPVIIAILFGFGLVKAPKIARRVLRRVFRRFGVVSSRVGVAVEEPKDDAFVLRLYKRMESIESEKMLKLINAQKKVKAWYSPTAFWPEFNKISAPRLMCVPDVVLSDFPVEFSALGGDRYMQTFESVRRAIQTGQNFITYSEAIKWETLVDQYSVKPSDVTVIHHAPNMLHKWVTTRGFADLVETSKNYCWVLLSSAMRKSSNRHYASGFKNSSFKFMFYASQFRPNKNLLMLLKAYEYLLRNRFLSHKLILTGDSSKFPVVKKFIAEHGLQNDVLCLHGLSIQELAACYKLADLAVNPSLSEGGCPFTFTEALSVDTPVVMARIPVTEEILNQPEIQDTTFFDPYDWEDMARRIEWALLHREELLVQQKAIYERLIQRTWTDVVNEHITVLDAISAEAGNPSEVHS</sequence>
<comment type="caution">
    <text evidence="3">The sequence shown here is derived from an EMBL/GenBank/DDBJ whole genome shotgun (WGS) entry which is preliminary data.</text>
</comment>
<keyword evidence="4" id="KW-1185">Reference proteome</keyword>
<dbReference type="PANTHER" id="PTHR46401">
    <property type="entry name" value="GLYCOSYLTRANSFERASE WBBK-RELATED"/>
    <property type="match status" value="1"/>
</dbReference>
<feature type="domain" description="Glycosyl transferase family 1" evidence="2">
    <location>
        <begin position="357"/>
        <end position="512"/>
    </location>
</feature>
<name>A0A4R4K647_PSEVA</name>
<dbReference type="GO" id="GO:0016757">
    <property type="term" value="F:glycosyltransferase activity"/>
    <property type="evidence" value="ECO:0007669"/>
    <property type="project" value="InterPro"/>
</dbReference>
<dbReference type="InterPro" id="IPR001296">
    <property type="entry name" value="Glyco_trans_1"/>
</dbReference>
<dbReference type="Gene3D" id="3.40.50.2000">
    <property type="entry name" value="Glycogen Phosphorylase B"/>
    <property type="match status" value="1"/>
</dbReference>
<proteinExistence type="predicted"/>
<dbReference type="AlphaFoldDB" id="A0A4R4K647"/>
<keyword evidence="3" id="KW-0808">Transferase</keyword>
<organism evidence="3 4">
    <name type="scientific">Pseudomonas vancouverensis</name>
    <dbReference type="NCBI Taxonomy" id="95300"/>
    <lineage>
        <taxon>Bacteria</taxon>
        <taxon>Pseudomonadati</taxon>
        <taxon>Pseudomonadota</taxon>
        <taxon>Gammaproteobacteria</taxon>
        <taxon>Pseudomonadales</taxon>
        <taxon>Pseudomonadaceae</taxon>
        <taxon>Pseudomonas</taxon>
    </lineage>
</organism>
<dbReference type="PANTHER" id="PTHR46401:SF8">
    <property type="entry name" value="BLL6006 PROTEIN"/>
    <property type="match status" value="1"/>
</dbReference>
<dbReference type="Proteomes" id="UP000295254">
    <property type="component" value="Unassembled WGS sequence"/>
</dbReference>
<dbReference type="Pfam" id="PF00534">
    <property type="entry name" value="Glycos_transf_1"/>
    <property type="match status" value="1"/>
</dbReference>
<keyword evidence="1" id="KW-0812">Transmembrane</keyword>
<evidence type="ECO:0000259" key="2">
    <source>
        <dbReference type="Pfam" id="PF00534"/>
    </source>
</evidence>
<accession>A0A4R4K647</accession>
<feature type="transmembrane region" description="Helical" evidence="1">
    <location>
        <begin position="138"/>
        <end position="161"/>
    </location>
</feature>
<dbReference type="SUPFAM" id="SSF53756">
    <property type="entry name" value="UDP-Glycosyltransferase/glycogen phosphorylase"/>
    <property type="match status" value="1"/>
</dbReference>
<evidence type="ECO:0000313" key="4">
    <source>
        <dbReference type="Proteomes" id="UP000295254"/>
    </source>
</evidence>
<evidence type="ECO:0000313" key="3">
    <source>
        <dbReference type="EMBL" id="TDB62900.1"/>
    </source>
</evidence>
<dbReference type="OrthoDB" id="9801609at2"/>
<dbReference type="EMBL" id="RRZK01000017">
    <property type="protein sequence ID" value="TDB62900.1"/>
    <property type="molecule type" value="Genomic_DNA"/>
</dbReference>
<protein>
    <submittedName>
        <fullName evidence="3">Glycosyltransferase</fullName>
    </submittedName>
</protein>
<keyword evidence="1" id="KW-0472">Membrane</keyword>
<gene>
    <name evidence="3" type="ORF">EIY72_13490</name>
</gene>
<keyword evidence="1" id="KW-1133">Transmembrane helix</keyword>
<reference evidence="4" key="1">
    <citation type="journal article" date="2019" name="bioRxiv">
        <title>Bacterially produced spermidine induces plant systemic susceptibility to pathogens.</title>
        <authorList>
            <person name="Melnyk R.A."/>
            <person name="Beskrovnaya P.A."/>
            <person name="Liu Z."/>
            <person name="Song Y."/>
            <person name="Haney C.H."/>
        </authorList>
    </citation>
    <scope>NUCLEOTIDE SEQUENCE [LARGE SCALE GENOMIC DNA]</scope>
    <source>
        <strain evidence="4">Dha-51</strain>
    </source>
</reference>
<evidence type="ECO:0000256" key="1">
    <source>
        <dbReference type="SAM" id="Phobius"/>
    </source>
</evidence>